<evidence type="ECO:0000256" key="6">
    <source>
        <dbReference type="ARBA" id="ARBA00023242"/>
    </source>
</evidence>
<dbReference type="SUPFAM" id="SSF46689">
    <property type="entry name" value="Homeodomain-like"/>
    <property type="match status" value="1"/>
</dbReference>
<keyword evidence="2" id="KW-0677">Repeat</keyword>
<dbReference type="InterPro" id="IPR009057">
    <property type="entry name" value="Homeodomain-like_sf"/>
</dbReference>
<feature type="region of interest" description="Disordered" evidence="7">
    <location>
        <begin position="206"/>
        <end position="255"/>
    </location>
</feature>
<feature type="domain" description="Myb-like" evidence="8">
    <location>
        <begin position="387"/>
        <end position="451"/>
    </location>
</feature>
<dbReference type="Gene3D" id="1.10.10.60">
    <property type="entry name" value="Homeodomain-like"/>
    <property type="match status" value="2"/>
</dbReference>
<keyword evidence="5" id="KW-0804">Transcription</keyword>
<dbReference type="GO" id="GO:0006355">
    <property type="term" value="P:regulation of DNA-templated transcription"/>
    <property type="evidence" value="ECO:0007669"/>
    <property type="project" value="UniProtKB-ARBA"/>
</dbReference>
<dbReference type="InterPro" id="IPR044822">
    <property type="entry name" value="Myb_DNA-bind_4"/>
</dbReference>
<reference evidence="9" key="1">
    <citation type="submission" date="2014-09" db="EMBL/GenBank/DDBJ databases">
        <authorList>
            <person name="Magalhaes I.L.F."/>
            <person name="Oliveira U."/>
            <person name="Santos F.R."/>
            <person name="Vidigal T.H.D.A."/>
            <person name="Brescovit A.D."/>
            <person name="Santos A.J."/>
        </authorList>
    </citation>
    <scope>NUCLEOTIDE SEQUENCE</scope>
    <source>
        <tissue evidence="9">Shoot tissue taken approximately 20 cm above the soil surface</tissue>
    </source>
</reference>
<dbReference type="FunFam" id="1.10.10.60:FF:000061">
    <property type="entry name" value="Trihelix transcription factor GT-2"/>
    <property type="match status" value="1"/>
</dbReference>
<organism evidence="9">
    <name type="scientific">Arundo donax</name>
    <name type="common">Giant reed</name>
    <name type="synonym">Donax arundinaceus</name>
    <dbReference type="NCBI Taxonomy" id="35708"/>
    <lineage>
        <taxon>Eukaryota</taxon>
        <taxon>Viridiplantae</taxon>
        <taxon>Streptophyta</taxon>
        <taxon>Embryophyta</taxon>
        <taxon>Tracheophyta</taxon>
        <taxon>Spermatophyta</taxon>
        <taxon>Magnoliopsida</taxon>
        <taxon>Liliopsida</taxon>
        <taxon>Poales</taxon>
        <taxon>Poaceae</taxon>
        <taxon>PACMAD clade</taxon>
        <taxon>Arundinoideae</taxon>
        <taxon>Arundineae</taxon>
        <taxon>Arundo</taxon>
    </lineage>
</organism>
<evidence type="ECO:0000256" key="5">
    <source>
        <dbReference type="ARBA" id="ARBA00023163"/>
    </source>
</evidence>
<dbReference type="InterPro" id="IPR001005">
    <property type="entry name" value="SANT/Myb"/>
</dbReference>
<reference evidence="9" key="2">
    <citation type="journal article" date="2015" name="Data Brief">
        <title>Shoot transcriptome of the giant reed, Arundo donax.</title>
        <authorList>
            <person name="Barrero R.A."/>
            <person name="Guerrero F.D."/>
            <person name="Moolhuijzen P."/>
            <person name="Goolsby J.A."/>
            <person name="Tidwell J."/>
            <person name="Bellgard S.E."/>
            <person name="Bellgard M.I."/>
        </authorList>
    </citation>
    <scope>NUCLEOTIDE SEQUENCE</scope>
    <source>
        <tissue evidence="9">Shoot tissue taken approximately 20 cm above the soil surface</tissue>
    </source>
</reference>
<dbReference type="PROSITE" id="PS50090">
    <property type="entry name" value="MYB_LIKE"/>
    <property type="match status" value="2"/>
</dbReference>
<keyword evidence="6" id="KW-0539">Nucleus</keyword>
<feature type="compositionally biased region" description="Polar residues" evidence="7">
    <location>
        <begin position="570"/>
        <end position="579"/>
    </location>
</feature>
<dbReference type="EMBL" id="GBRH01212217">
    <property type="protein sequence ID" value="JAD85678.1"/>
    <property type="molecule type" value="Transcribed_RNA"/>
</dbReference>
<dbReference type="CDD" id="cd12203">
    <property type="entry name" value="GT1"/>
    <property type="match status" value="2"/>
</dbReference>
<proteinExistence type="predicted"/>
<dbReference type="AlphaFoldDB" id="A0A0A9DG78"/>
<dbReference type="FunFam" id="1.10.10.60:FF:000092">
    <property type="entry name" value="Trihelix transcription factor GT-2"/>
    <property type="match status" value="1"/>
</dbReference>
<evidence type="ECO:0000259" key="8">
    <source>
        <dbReference type="PROSITE" id="PS50090"/>
    </source>
</evidence>
<feature type="compositionally biased region" description="Basic and acidic residues" evidence="7">
    <location>
        <begin position="556"/>
        <end position="568"/>
    </location>
</feature>
<dbReference type="GO" id="GO:0003677">
    <property type="term" value="F:DNA binding"/>
    <property type="evidence" value="ECO:0007669"/>
    <property type="project" value="UniProtKB-KW"/>
</dbReference>
<feature type="region of interest" description="Disordered" evidence="7">
    <location>
        <begin position="509"/>
        <end position="645"/>
    </location>
</feature>
<keyword evidence="3" id="KW-0805">Transcription regulation</keyword>
<comment type="subcellular location">
    <subcellularLocation>
        <location evidence="1">Nucleus</location>
    </subcellularLocation>
</comment>
<dbReference type="PANTHER" id="PTHR21654:SF21">
    <property type="entry name" value="GT-2-LIKE 1"/>
    <property type="match status" value="1"/>
</dbReference>
<keyword evidence="4" id="KW-0238">DNA-binding</keyword>
<feature type="compositionally biased region" description="Low complexity" evidence="7">
    <location>
        <begin position="224"/>
        <end position="233"/>
    </location>
</feature>
<evidence type="ECO:0000256" key="1">
    <source>
        <dbReference type="ARBA" id="ARBA00004123"/>
    </source>
</evidence>
<dbReference type="Pfam" id="PF13837">
    <property type="entry name" value="Myb_DNA-bind_4"/>
    <property type="match status" value="2"/>
</dbReference>
<evidence type="ECO:0000256" key="7">
    <source>
        <dbReference type="SAM" id="MobiDB-lite"/>
    </source>
</evidence>
<dbReference type="GO" id="GO:0005634">
    <property type="term" value="C:nucleus"/>
    <property type="evidence" value="ECO:0007669"/>
    <property type="project" value="UniProtKB-SubCell"/>
</dbReference>
<protein>
    <recommendedName>
        <fullName evidence="8">Myb-like domain-containing protein</fullName>
    </recommendedName>
</protein>
<evidence type="ECO:0000256" key="4">
    <source>
        <dbReference type="ARBA" id="ARBA00023125"/>
    </source>
</evidence>
<evidence type="ECO:0000256" key="2">
    <source>
        <dbReference type="ARBA" id="ARBA00022737"/>
    </source>
</evidence>
<dbReference type="PANTHER" id="PTHR21654">
    <property type="entry name" value="FI21293P1"/>
    <property type="match status" value="1"/>
</dbReference>
<evidence type="ECO:0000256" key="3">
    <source>
        <dbReference type="ARBA" id="ARBA00023015"/>
    </source>
</evidence>
<accession>A0A0A9DG78</accession>
<evidence type="ECO:0000313" key="9">
    <source>
        <dbReference type="EMBL" id="JAD85678.1"/>
    </source>
</evidence>
<name>A0A0A9DG78_ARUDO</name>
<feature type="compositionally biased region" description="Low complexity" evidence="7">
    <location>
        <begin position="620"/>
        <end position="645"/>
    </location>
</feature>
<feature type="domain" description="Myb-like" evidence="8">
    <location>
        <begin position="88"/>
        <end position="152"/>
    </location>
</feature>
<feature type="compositionally biased region" description="Acidic residues" evidence="7">
    <location>
        <begin position="234"/>
        <end position="247"/>
    </location>
</feature>
<sequence>MLHHHGGAGYPYNVPMTGTVPFSPSPAPPTPIGPVSVTSIPRPLMPLQPAATSAFEELSADVPGGIAAGNLQDDDVPADVGAASGAGAPGSGGNRWPREETLALIRIRSEMDADFRNAPLKAPLWEDVARKLAGLGYQRSAKKCKEKFENVDKYYKRTKDARVGRQDGKCYRFFLQLEALHAAAPQQQQQTAATATVQADHQPLPTMAWTTPPAAPGASVPDPSFSSMSGSGSETDDVSDHDEEEGLGDGGGCDKEMMALFEGMMRQITEKQDAMHRAFLDTVERWEAERTAREEAWRLQEVARVNREREQLARERAAAASRDAALIAFLQRIGGGLPPPSAVAEPAPMPDRAPPPPYPDAVTTSLQTVPMPPKKEEASWAWAGGESSASTSSRWPKEEVQTLIQLRTEKDEQYHDTGLKGPLWEDIAAGMRRIGYNRSAKRCKEKWENINKYFKKAKESNKRRPEDSKTCPYFHQLDAMYRKKRFAGRDGTAGSGTAPGANMTVVAASGQENPSQRELDGKSLNDVDKRNTGGEASVHAPPGKGETAPTTTALDDGVKYKKAEDIVRETNVQLQQQEFTPDETDSDDMGGNYTDEGNDGDKLQYKMSFQKPNVIGSGNALAPPEATTAATSSAAPTSSTSLAVQ</sequence>
<dbReference type="SMART" id="SM00717">
    <property type="entry name" value="SANT"/>
    <property type="match status" value="2"/>
</dbReference>
<feature type="compositionally biased region" description="Basic and acidic residues" evidence="7">
    <location>
        <begin position="515"/>
        <end position="532"/>
    </location>
</feature>